<protein>
    <submittedName>
        <fullName evidence="1">Tetratricopeptide (TPR) repeat protein</fullName>
    </submittedName>
</protein>
<evidence type="ECO:0000313" key="2">
    <source>
        <dbReference type="Proteomes" id="UP001247620"/>
    </source>
</evidence>
<gene>
    <name evidence="1" type="ORF">J2W55_000329</name>
</gene>
<comment type="caution">
    <text evidence="1">The sequence shown here is derived from an EMBL/GenBank/DDBJ whole genome shotgun (WGS) entry which is preliminary data.</text>
</comment>
<evidence type="ECO:0000313" key="1">
    <source>
        <dbReference type="EMBL" id="MDR6940501.1"/>
    </source>
</evidence>
<name>A0ABU1T6H3_9SPHI</name>
<dbReference type="Proteomes" id="UP001247620">
    <property type="component" value="Unassembled WGS sequence"/>
</dbReference>
<keyword evidence="2" id="KW-1185">Reference proteome</keyword>
<dbReference type="RefSeq" id="WP_310091214.1">
    <property type="nucleotide sequence ID" value="NZ_JAVDUU010000001.1"/>
</dbReference>
<dbReference type="EMBL" id="JAVDUU010000001">
    <property type="protein sequence ID" value="MDR6940501.1"/>
    <property type="molecule type" value="Genomic_DNA"/>
</dbReference>
<reference evidence="1 2" key="1">
    <citation type="submission" date="2023-07" db="EMBL/GenBank/DDBJ databases">
        <title>Sorghum-associated microbial communities from plants grown in Nebraska, USA.</title>
        <authorList>
            <person name="Schachtman D."/>
        </authorList>
    </citation>
    <scope>NUCLEOTIDE SEQUENCE [LARGE SCALE GENOMIC DNA]</scope>
    <source>
        <strain evidence="1 2">3262</strain>
    </source>
</reference>
<accession>A0ABU1T6H3</accession>
<sequence>MKLRLLILVMLNLVFFEAGAQLITYKLRFRNSDKTPVINTSFLVADQRLDTDPQGIILLKLPQNVTQVNVRSADLKSYIINNNLTETISLPKDPGITIDVYVSKPTPDQLKLLEGKIDKSQSALRAYIQKNIQETKAGYDKILALINSSNFNDTTIMRGQLEFYPLISSTLLNYLNEARNFNDAFLALSSALNTKPAYNQLSDAIYRYNDIFDLLNKNKSTYEQAIATYWKSQELALKYSNVIDYAIEDFHKIYILEINYTYINRIYAAVNETNKKKRARLQQDLAKDMQELSAAMSRKLTGLGERITSINSRLYDNDRKSNDVTNN</sequence>
<proteinExistence type="predicted"/>
<organism evidence="1 2">
    <name type="scientific">Mucilaginibacter pocheonensis</name>
    <dbReference type="NCBI Taxonomy" id="398050"/>
    <lineage>
        <taxon>Bacteria</taxon>
        <taxon>Pseudomonadati</taxon>
        <taxon>Bacteroidota</taxon>
        <taxon>Sphingobacteriia</taxon>
        <taxon>Sphingobacteriales</taxon>
        <taxon>Sphingobacteriaceae</taxon>
        <taxon>Mucilaginibacter</taxon>
    </lineage>
</organism>